<protein>
    <submittedName>
        <fullName evidence="7">EamA family transporter</fullName>
    </submittedName>
</protein>
<evidence type="ECO:0000256" key="5">
    <source>
        <dbReference type="SAM" id="Phobius"/>
    </source>
</evidence>
<gene>
    <name evidence="7" type="ORF">FDP25_06930</name>
</gene>
<evidence type="ECO:0000313" key="7">
    <source>
        <dbReference type="EMBL" id="MRU15161.1"/>
    </source>
</evidence>
<comment type="caution">
    <text evidence="7">The sequence shown here is derived from an EMBL/GenBank/DDBJ whole genome shotgun (WGS) entry which is preliminary data.</text>
</comment>
<keyword evidence="8" id="KW-1185">Reference proteome</keyword>
<accession>A0A844CIL6</accession>
<feature type="transmembrane region" description="Helical" evidence="5">
    <location>
        <begin position="69"/>
        <end position="86"/>
    </location>
</feature>
<feature type="domain" description="EamA" evidence="6">
    <location>
        <begin position="17"/>
        <end position="141"/>
    </location>
</feature>
<feature type="transmembrane region" description="Helical" evidence="5">
    <location>
        <begin position="246"/>
        <end position="265"/>
    </location>
</feature>
<dbReference type="PANTHER" id="PTHR32322">
    <property type="entry name" value="INNER MEMBRANE TRANSPORTER"/>
    <property type="match status" value="1"/>
</dbReference>
<dbReference type="RefSeq" id="WP_154150215.1">
    <property type="nucleotide sequence ID" value="NZ_SZWE01000001.1"/>
</dbReference>
<feature type="transmembrane region" description="Helical" evidence="5">
    <location>
        <begin position="178"/>
        <end position="201"/>
    </location>
</feature>
<sequence>MTIVPPLHRPTLGPIDIVMGLSVALLWGMGLVFAKAAIAHFPPILLMALRFTVTAMALVWFVKPPLAHLRSLFLIAFISAALQYSLTYTGLKGLDAGVAALIVQLEVPFLTLLGALALKESPCWRKWAGIALAFFGVYQISGEPSIAAASTSVLLVIAGAATWAVGQAMIRNLNDIDGLTVTAWVAIMAAPQLFVMSALVETDHIAAIQSADWIVWGAVLYLGLVMTALGYGLWYTLVRRNPVSQVAPFLLLLPVFTVIGGAIFLGESLSVQVMIGGVIVLAGVGLILFERREKTHTEIDQAS</sequence>
<name>A0A844CIL6_9RHOB</name>
<dbReference type="AlphaFoldDB" id="A0A844CIL6"/>
<feature type="transmembrane region" description="Helical" evidence="5">
    <location>
        <begin position="44"/>
        <end position="62"/>
    </location>
</feature>
<keyword evidence="4 5" id="KW-0472">Membrane</keyword>
<dbReference type="InterPro" id="IPR050638">
    <property type="entry name" value="AA-Vitamin_Transporters"/>
</dbReference>
<dbReference type="EMBL" id="SZWE01000001">
    <property type="protein sequence ID" value="MRU15161.1"/>
    <property type="molecule type" value="Genomic_DNA"/>
</dbReference>
<evidence type="ECO:0000313" key="8">
    <source>
        <dbReference type="Proteomes" id="UP000564704"/>
    </source>
</evidence>
<feature type="transmembrane region" description="Helical" evidence="5">
    <location>
        <begin position="271"/>
        <end position="289"/>
    </location>
</feature>
<keyword evidence="3 5" id="KW-1133">Transmembrane helix</keyword>
<feature type="transmembrane region" description="Helical" evidence="5">
    <location>
        <begin position="213"/>
        <end position="234"/>
    </location>
</feature>
<dbReference type="InterPro" id="IPR037185">
    <property type="entry name" value="EmrE-like"/>
</dbReference>
<feature type="transmembrane region" description="Helical" evidence="5">
    <location>
        <begin position="98"/>
        <end position="117"/>
    </location>
</feature>
<evidence type="ECO:0000256" key="2">
    <source>
        <dbReference type="ARBA" id="ARBA00022692"/>
    </source>
</evidence>
<evidence type="ECO:0000256" key="1">
    <source>
        <dbReference type="ARBA" id="ARBA00004141"/>
    </source>
</evidence>
<dbReference type="PANTHER" id="PTHR32322:SF9">
    <property type="entry name" value="AMINO-ACID METABOLITE EFFLUX PUMP-RELATED"/>
    <property type="match status" value="1"/>
</dbReference>
<evidence type="ECO:0000256" key="3">
    <source>
        <dbReference type="ARBA" id="ARBA00022989"/>
    </source>
</evidence>
<keyword evidence="2 5" id="KW-0812">Transmembrane</keyword>
<feature type="transmembrane region" description="Helical" evidence="5">
    <location>
        <begin position="12"/>
        <end position="38"/>
    </location>
</feature>
<comment type="subcellular location">
    <subcellularLocation>
        <location evidence="1">Membrane</location>
        <topology evidence="1">Multi-pass membrane protein</topology>
    </subcellularLocation>
</comment>
<feature type="domain" description="EamA" evidence="6">
    <location>
        <begin position="152"/>
        <end position="288"/>
    </location>
</feature>
<evidence type="ECO:0000256" key="4">
    <source>
        <dbReference type="ARBA" id="ARBA00023136"/>
    </source>
</evidence>
<dbReference type="OrthoDB" id="7158585at2"/>
<dbReference type="InterPro" id="IPR000620">
    <property type="entry name" value="EamA_dom"/>
</dbReference>
<reference evidence="7 8" key="1">
    <citation type="submission" date="2019-05" db="EMBL/GenBank/DDBJ databases">
        <title>Roseovarius bejariae sp. nov., a moderately halophylic bacterium isolated from a saline soil in Rambla Salada (Murcia).</title>
        <authorList>
            <person name="Castro D.J."/>
            <person name="Gomez-Altuve A."/>
            <person name="Reina J.C."/>
            <person name="Rodriguez M."/>
            <person name="Sampedro I."/>
            <person name="Llamas I."/>
            <person name="Martinez-Checa F."/>
        </authorList>
    </citation>
    <scope>NUCLEOTIDE SEQUENCE [LARGE SCALE GENOMIC DNA]</scope>
    <source>
        <strain evidence="7 8">A21</strain>
    </source>
</reference>
<dbReference type="Proteomes" id="UP000564704">
    <property type="component" value="Unassembled WGS sequence"/>
</dbReference>
<feature type="transmembrane region" description="Helical" evidence="5">
    <location>
        <begin position="146"/>
        <end position="166"/>
    </location>
</feature>
<dbReference type="GO" id="GO:0016020">
    <property type="term" value="C:membrane"/>
    <property type="evidence" value="ECO:0007669"/>
    <property type="project" value="UniProtKB-SubCell"/>
</dbReference>
<proteinExistence type="predicted"/>
<dbReference type="Gene3D" id="1.10.3730.20">
    <property type="match status" value="2"/>
</dbReference>
<organism evidence="7 8">
    <name type="scientific">Roseovarius bejariae</name>
    <dbReference type="NCBI Taxonomy" id="2576383"/>
    <lineage>
        <taxon>Bacteria</taxon>
        <taxon>Pseudomonadati</taxon>
        <taxon>Pseudomonadota</taxon>
        <taxon>Alphaproteobacteria</taxon>
        <taxon>Rhodobacterales</taxon>
        <taxon>Roseobacteraceae</taxon>
        <taxon>Roseovarius</taxon>
    </lineage>
</organism>
<feature type="transmembrane region" description="Helical" evidence="5">
    <location>
        <begin position="124"/>
        <end position="140"/>
    </location>
</feature>
<dbReference type="Pfam" id="PF00892">
    <property type="entry name" value="EamA"/>
    <property type="match status" value="2"/>
</dbReference>
<dbReference type="SUPFAM" id="SSF103481">
    <property type="entry name" value="Multidrug resistance efflux transporter EmrE"/>
    <property type="match status" value="2"/>
</dbReference>
<evidence type="ECO:0000259" key="6">
    <source>
        <dbReference type="Pfam" id="PF00892"/>
    </source>
</evidence>